<proteinExistence type="predicted"/>
<organism evidence="1">
    <name type="scientific">bioreactor metagenome</name>
    <dbReference type="NCBI Taxonomy" id="1076179"/>
    <lineage>
        <taxon>unclassified sequences</taxon>
        <taxon>metagenomes</taxon>
        <taxon>ecological metagenomes</taxon>
    </lineage>
</organism>
<reference evidence="1" key="1">
    <citation type="submission" date="2019-08" db="EMBL/GenBank/DDBJ databases">
        <authorList>
            <person name="Kucharzyk K."/>
            <person name="Murdoch R.W."/>
            <person name="Higgins S."/>
            <person name="Loffler F."/>
        </authorList>
    </citation>
    <scope>NUCLEOTIDE SEQUENCE</scope>
</reference>
<gene>
    <name evidence="1" type="ORF">SDC9_111999</name>
</gene>
<protein>
    <submittedName>
        <fullName evidence="1">Uncharacterized protein</fullName>
    </submittedName>
</protein>
<dbReference type="AlphaFoldDB" id="A0A645BIB2"/>
<name>A0A645BIB2_9ZZZZ</name>
<comment type="caution">
    <text evidence="1">The sequence shown here is derived from an EMBL/GenBank/DDBJ whole genome shotgun (WGS) entry which is preliminary data.</text>
</comment>
<accession>A0A645BIB2</accession>
<sequence>MVGIMPRNCPGARAGLRHKILCNLNSAVRGGNRDAVFDLVAHITTGADHRKRFNVIR</sequence>
<evidence type="ECO:0000313" key="1">
    <source>
        <dbReference type="EMBL" id="MPM65107.1"/>
    </source>
</evidence>
<dbReference type="EMBL" id="VSSQ01020334">
    <property type="protein sequence ID" value="MPM65107.1"/>
    <property type="molecule type" value="Genomic_DNA"/>
</dbReference>